<dbReference type="STRING" id="282676.B6F84_05405"/>
<dbReference type="RefSeq" id="WP_187152770.1">
    <property type="nucleotide sequence ID" value="NZ_CP020477.1"/>
</dbReference>
<dbReference type="InterPro" id="IPR013149">
    <property type="entry name" value="ADH-like_C"/>
</dbReference>
<dbReference type="SUPFAM" id="SSF51735">
    <property type="entry name" value="NAD(P)-binding Rossmann-fold domains"/>
    <property type="match status" value="1"/>
</dbReference>
<evidence type="ECO:0000256" key="3">
    <source>
        <dbReference type="ARBA" id="ARBA00022723"/>
    </source>
</evidence>
<dbReference type="GO" id="GO:0004022">
    <property type="term" value="F:alcohol dehydrogenase (NAD+) activity"/>
    <property type="evidence" value="ECO:0007669"/>
    <property type="project" value="TreeGrafter"/>
</dbReference>
<proteinExistence type="inferred from homology"/>
<dbReference type="SUPFAM" id="SSF50129">
    <property type="entry name" value="GroES-like"/>
    <property type="match status" value="1"/>
</dbReference>
<dbReference type="PANTHER" id="PTHR42940:SF8">
    <property type="entry name" value="VACUOLAR PROTEIN SORTING-ASSOCIATED PROTEIN 11"/>
    <property type="match status" value="1"/>
</dbReference>
<dbReference type="Gene3D" id="3.90.180.10">
    <property type="entry name" value="Medium-chain alcohol dehydrogenases, catalytic domain"/>
    <property type="match status" value="1"/>
</dbReference>
<dbReference type="Pfam" id="PF08240">
    <property type="entry name" value="ADH_N"/>
    <property type="match status" value="1"/>
</dbReference>
<evidence type="ECO:0000256" key="1">
    <source>
        <dbReference type="ARBA" id="ARBA00001947"/>
    </source>
</evidence>
<dbReference type="GeneID" id="41590335"/>
<accession>A0A1W6K3G0</accession>
<dbReference type="AlphaFoldDB" id="A0A1W6K3G0"/>
<evidence type="ECO:0000313" key="8">
    <source>
        <dbReference type="Proteomes" id="UP000193404"/>
    </source>
</evidence>
<keyword evidence="4" id="KW-0862">Zinc</keyword>
<dbReference type="InterPro" id="IPR002364">
    <property type="entry name" value="Quin_OxRdtase/zeta-crystal_CS"/>
</dbReference>
<dbReference type="Proteomes" id="UP000193404">
    <property type="component" value="Chromosome"/>
</dbReference>
<evidence type="ECO:0000256" key="5">
    <source>
        <dbReference type="ARBA" id="ARBA00023002"/>
    </source>
</evidence>
<dbReference type="GO" id="GO:0008270">
    <property type="term" value="F:zinc ion binding"/>
    <property type="evidence" value="ECO:0007669"/>
    <property type="project" value="InterPro"/>
</dbReference>
<dbReference type="PANTHER" id="PTHR42940">
    <property type="entry name" value="ALCOHOL DEHYDROGENASE 1-RELATED"/>
    <property type="match status" value="1"/>
</dbReference>
<dbReference type="KEGG" id="aman:B6F84_05405"/>
<keyword evidence="3" id="KW-0479">Metal-binding</keyword>
<evidence type="ECO:0000259" key="6">
    <source>
        <dbReference type="SMART" id="SM00829"/>
    </source>
</evidence>
<comment type="similarity">
    <text evidence="2">Belongs to the zinc-containing alcohol dehydrogenase family.</text>
</comment>
<dbReference type="OrthoDB" id="73567at2157"/>
<dbReference type="Pfam" id="PF00107">
    <property type="entry name" value="ADH_zinc_N"/>
    <property type="match status" value="1"/>
</dbReference>
<gene>
    <name evidence="7" type="ORF">B6F84_05405</name>
</gene>
<dbReference type="InterPro" id="IPR020843">
    <property type="entry name" value="ER"/>
</dbReference>
<sequence length="316" mass="34961">MKAAVVEEFGKPLVIKQIEKIDKNEKDIDIKIKASGICGRDIVIWKGGFKNLHPPLILGHEIFGEYNGRPVGVYGTIICKKCKYCNSERENLCENSIFLGEGRPGGYADEVYVPADNIYYLPDDNYKAYAASVCPLATAIHASRLANIKRGDKVLVTGAGGGVGIHLLQYLRLLGVQLVSITSESKKEIVSKYSDITITQRDFSKLIKDVDVVMELVGNQTINESLRALSRDGTLILIGNIEGSEISLKRPALTIMRQQRIIGSAAYTRQEVLEAVKLIHDQKIIPFYETFSLEDVNIAIEKLNNSKIIGRAVLIP</sequence>
<evidence type="ECO:0000256" key="2">
    <source>
        <dbReference type="ARBA" id="ARBA00008072"/>
    </source>
</evidence>
<dbReference type="InterPro" id="IPR036291">
    <property type="entry name" value="NAD(P)-bd_dom_sf"/>
</dbReference>
<dbReference type="EMBL" id="CP020477">
    <property type="protein sequence ID" value="ARM77081.1"/>
    <property type="molecule type" value="Genomic_DNA"/>
</dbReference>
<organism evidence="7 8">
    <name type="scientific">Acidianus manzaensis</name>
    <dbReference type="NCBI Taxonomy" id="282676"/>
    <lineage>
        <taxon>Archaea</taxon>
        <taxon>Thermoproteota</taxon>
        <taxon>Thermoprotei</taxon>
        <taxon>Sulfolobales</taxon>
        <taxon>Sulfolobaceae</taxon>
        <taxon>Acidianus</taxon>
    </lineage>
</organism>
<dbReference type="InterPro" id="IPR013154">
    <property type="entry name" value="ADH-like_N"/>
</dbReference>
<name>A0A1W6K3G0_9CREN</name>
<protein>
    <submittedName>
        <fullName evidence="7">Alcohol dehydrogenase</fullName>
    </submittedName>
</protein>
<dbReference type="SMART" id="SM00829">
    <property type="entry name" value="PKS_ER"/>
    <property type="match status" value="1"/>
</dbReference>
<keyword evidence="8" id="KW-1185">Reference proteome</keyword>
<evidence type="ECO:0000313" key="7">
    <source>
        <dbReference type="EMBL" id="ARM77081.1"/>
    </source>
</evidence>
<dbReference type="GO" id="GO:0005737">
    <property type="term" value="C:cytoplasm"/>
    <property type="evidence" value="ECO:0007669"/>
    <property type="project" value="TreeGrafter"/>
</dbReference>
<dbReference type="InterPro" id="IPR011032">
    <property type="entry name" value="GroES-like_sf"/>
</dbReference>
<reference evidence="7 8" key="1">
    <citation type="submission" date="2017-03" db="EMBL/GenBank/DDBJ databases">
        <title>Sulfur activation and transportation mechanism of thermophilic Archaea Acidianus manzaensis YN-25.</title>
        <authorList>
            <person name="Ma Y."/>
            <person name="Yang Y."/>
            <person name="Xia J."/>
        </authorList>
    </citation>
    <scope>NUCLEOTIDE SEQUENCE [LARGE SCALE GENOMIC DNA]</scope>
    <source>
        <strain evidence="7 8">YN-25</strain>
    </source>
</reference>
<feature type="domain" description="Enoyl reductase (ER)" evidence="6">
    <location>
        <begin position="10"/>
        <end position="314"/>
    </location>
</feature>
<keyword evidence="5" id="KW-0560">Oxidoreductase</keyword>
<evidence type="ECO:0000256" key="4">
    <source>
        <dbReference type="ARBA" id="ARBA00022833"/>
    </source>
</evidence>
<dbReference type="PROSITE" id="PS01162">
    <property type="entry name" value="QOR_ZETA_CRYSTAL"/>
    <property type="match status" value="1"/>
</dbReference>
<comment type="cofactor">
    <cofactor evidence="1">
        <name>Zn(2+)</name>
        <dbReference type="ChEBI" id="CHEBI:29105"/>
    </cofactor>
</comment>